<dbReference type="KEGG" id="nmi:NMO_1675"/>
<reference evidence="2 3" key="1">
    <citation type="journal article" date="2008" name="Proc. Natl. Acad. Sci. U.S.A.">
        <title>Whole-genome comparison of disease and carriage strains provides insights into virulence evolution in Neisseria meningitidis.</title>
        <authorList>
            <person name="Schoen C."/>
            <person name="Blom J."/>
            <person name="Claus H."/>
            <person name="Schramm-Glueck A."/>
            <person name="Brandt P."/>
            <person name="Mueller T."/>
            <person name="Goesmann A."/>
            <person name="Joseph B."/>
            <person name="Konietzny S."/>
            <person name="Kurzai O."/>
            <person name="Schmitt C."/>
            <person name="Friedrich T."/>
            <person name="Linke B."/>
            <person name="Vogel U."/>
            <person name="Frosch M."/>
        </authorList>
    </citation>
    <scope>NUCLEOTIDE SEQUENCE [LARGE SCALE GENOMIC DNA]</scope>
    <source>
        <strain evidence="3">alpha14</strain>
    </source>
</reference>
<dbReference type="AlphaFoldDB" id="C6S8U1"/>
<keyword evidence="1" id="KW-0472">Membrane</keyword>
<evidence type="ECO:0000313" key="2">
    <source>
        <dbReference type="EMBL" id="CBA07801.1"/>
    </source>
</evidence>
<sequence length="107" mass="11976">MLENCNGLHNRFPYLIFVFLLPCRIKQVCLRTVYPHIYFPAIGFYLPGFTVFANFAALAAAMLKAASTVSAALGLTRTHPQTATRRTVFAFQPSAVLTKVLPWKEQV</sequence>
<keyword evidence="1" id="KW-0812">Transmembrane</keyword>
<dbReference type="HOGENOM" id="CLU_2207211_0_0_4"/>
<name>C6S8U1_NEIML</name>
<accession>C6S8U1</accession>
<keyword evidence="1" id="KW-1133">Transmembrane helix</keyword>
<evidence type="ECO:0000256" key="1">
    <source>
        <dbReference type="SAM" id="Phobius"/>
    </source>
</evidence>
<gene>
    <name evidence="2" type="ordered locus">NMO_1675</name>
</gene>
<dbReference type="EMBL" id="AM889136">
    <property type="protein sequence ID" value="CBA07801.1"/>
    <property type="molecule type" value="Genomic_DNA"/>
</dbReference>
<dbReference type="Proteomes" id="UP000002054">
    <property type="component" value="Chromosome"/>
</dbReference>
<feature type="transmembrane region" description="Helical" evidence="1">
    <location>
        <begin position="42"/>
        <end position="63"/>
    </location>
</feature>
<organism evidence="2 3">
    <name type="scientific">Neisseria meningitidis (strain alpha14)</name>
    <dbReference type="NCBI Taxonomy" id="662598"/>
    <lineage>
        <taxon>Bacteria</taxon>
        <taxon>Pseudomonadati</taxon>
        <taxon>Pseudomonadota</taxon>
        <taxon>Betaproteobacteria</taxon>
        <taxon>Neisseriales</taxon>
        <taxon>Neisseriaceae</taxon>
        <taxon>Neisseria</taxon>
    </lineage>
</organism>
<proteinExistence type="predicted"/>
<protein>
    <submittedName>
        <fullName evidence="2">Uncharacterized protein</fullName>
    </submittedName>
</protein>
<evidence type="ECO:0000313" key="3">
    <source>
        <dbReference type="Proteomes" id="UP000002054"/>
    </source>
</evidence>